<keyword evidence="3" id="KW-1185">Reference proteome</keyword>
<comment type="caution">
    <text evidence="2">The sequence shown here is derived from an EMBL/GenBank/DDBJ whole genome shotgun (WGS) entry which is preliminary data.</text>
</comment>
<dbReference type="EMBL" id="JABFJV010000050">
    <property type="protein sequence ID" value="NOK33888.1"/>
    <property type="molecule type" value="Genomic_DNA"/>
</dbReference>
<proteinExistence type="predicted"/>
<reference evidence="2 3" key="1">
    <citation type="submission" date="2020-05" db="EMBL/GenBank/DDBJ databases">
        <authorList>
            <person name="Whitworth D."/>
        </authorList>
    </citation>
    <scope>NUCLEOTIDE SEQUENCE [LARGE SCALE GENOMIC DNA]</scope>
    <source>
        <strain evidence="2 3">AB043B</strain>
    </source>
</reference>
<feature type="compositionally biased region" description="Polar residues" evidence="1">
    <location>
        <begin position="7"/>
        <end position="17"/>
    </location>
</feature>
<evidence type="ECO:0000313" key="2">
    <source>
        <dbReference type="EMBL" id="NOK33888.1"/>
    </source>
</evidence>
<gene>
    <name evidence="2" type="ORF">HMI49_11825</name>
</gene>
<dbReference type="RefSeq" id="WP_171434722.1">
    <property type="nucleotide sequence ID" value="NZ_JABFJV010000050.1"/>
</dbReference>
<dbReference type="Proteomes" id="UP000563426">
    <property type="component" value="Unassembled WGS sequence"/>
</dbReference>
<sequence length="118" mass="12958">MADDNRGQWQAQGNDISANGHCHPWNEPKAPTKADALLHLVTVTGRCTQEQRTLRDGATRKAQAYIKRAPPDGIPGFHMKSFKVKSPPQKARKARIDLEITSGRALCDATADDKAPDK</sequence>
<name>A0A7Y4KHG6_9BACT</name>
<protein>
    <submittedName>
        <fullName evidence="2">Uncharacterized protein</fullName>
    </submittedName>
</protein>
<feature type="region of interest" description="Disordered" evidence="1">
    <location>
        <begin position="68"/>
        <end position="90"/>
    </location>
</feature>
<accession>A0A7Y4KHG6</accession>
<evidence type="ECO:0000256" key="1">
    <source>
        <dbReference type="SAM" id="MobiDB-lite"/>
    </source>
</evidence>
<organism evidence="2 3">
    <name type="scientific">Corallococcus exercitus</name>
    <dbReference type="NCBI Taxonomy" id="2316736"/>
    <lineage>
        <taxon>Bacteria</taxon>
        <taxon>Pseudomonadati</taxon>
        <taxon>Myxococcota</taxon>
        <taxon>Myxococcia</taxon>
        <taxon>Myxococcales</taxon>
        <taxon>Cystobacterineae</taxon>
        <taxon>Myxococcaceae</taxon>
        <taxon>Corallococcus</taxon>
    </lineage>
</organism>
<dbReference type="AlphaFoldDB" id="A0A7Y4KHG6"/>
<evidence type="ECO:0000313" key="3">
    <source>
        <dbReference type="Proteomes" id="UP000563426"/>
    </source>
</evidence>
<feature type="region of interest" description="Disordered" evidence="1">
    <location>
        <begin position="1"/>
        <end position="30"/>
    </location>
</feature>